<protein>
    <submittedName>
        <fullName evidence="1">Uncharacterized protein</fullName>
    </submittedName>
</protein>
<name>A0A3L8RUA9_CHLGU</name>
<dbReference type="Proteomes" id="UP000276834">
    <property type="component" value="Unassembled WGS sequence"/>
</dbReference>
<sequence>MDVINAALEAALAPGSGEPPAPTPVVVSVAPATLTIAHRQVCALLQSPALAPPPTSTLPITRCIPSSDHHAGGLR</sequence>
<reference evidence="1 2" key="1">
    <citation type="journal article" date="2018" name="Proc. R. Soc. B">
        <title>A non-coding region near Follistatin controls head colour polymorphism in the Gouldian finch.</title>
        <authorList>
            <person name="Toomey M.B."/>
            <person name="Marques C.I."/>
            <person name="Andrade P."/>
            <person name="Araujo P.M."/>
            <person name="Sabatino S."/>
            <person name="Gazda M.A."/>
            <person name="Afonso S."/>
            <person name="Lopes R.J."/>
            <person name="Corbo J.C."/>
            <person name="Carneiro M."/>
        </authorList>
    </citation>
    <scope>NUCLEOTIDE SEQUENCE [LARGE SCALE GENOMIC DNA]</scope>
    <source>
        <strain evidence="1">Red01</strain>
        <tissue evidence="1">Muscle</tissue>
    </source>
</reference>
<dbReference type="EMBL" id="QUSF01000210">
    <property type="protein sequence ID" value="RLV86673.1"/>
    <property type="molecule type" value="Genomic_DNA"/>
</dbReference>
<keyword evidence="2" id="KW-1185">Reference proteome</keyword>
<gene>
    <name evidence="1" type="ORF">DV515_00015805</name>
</gene>
<dbReference type="AlphaFoldDB" id="A0A3L8RUA9"/>
<accession>A0A3L8RUA9</accession>
<evidence type="ECO:0000313" key="1">
    <source>
        <dbReference type="EMBL" id="RLV86673.1"/>
    </source>
</evidence>
<evidence type="ECO:0000313" key="2">
    <source>
        <dbReference type="Proteomes" id="UP000276834"/>
    </source>
</evidence>
<organism evidence="1 2">
    <name type="scientific">Chloebia gouldiae</name>
    <name type="common">Gouldian finch</name>
    <name type="synonym">Erythrura gouldiae</name>
    <dbReference type="NCBI Taxonomy" id="44316"/>
    <lineage>
        <taxon>Eukaryota</taxon>
        <taxon>Metazoa</taxon>
        <taxon>Chordata</taxon>
        <taxon>Craniata</taxon>
        <taxon>Vertebrata</taxon>
        <taxon>Euteleostomi</taxon>
        <taxon>Archelosauria</taxon>
        <taxon>Archosauria</taxon>
        <taxon>Dinosauria</taxon>
        <taxon>Saurischia</taxon>
        <taxon>Theropoda</taxon>
        <taxon>Coelurosauria</taxon>
        <taxon>Aves</taxon>
        <taxon>Neognathae</taxon>
        <taxon>Neoaves</taxon>
        <taxon>Telluraves</taxon>
        <taxon>Australaves</taxon>
        <taxon>Passeriformes</taxon>
        <taxon>Passeroidea</taxon>
        <taxon>Passeridae</taxon>
        <taxon>Chloebia</taxon>
    </lineage>
</organism>
<proteinExistence type="predicted"/>
<comment type="caution">
    <text evidence="1">The sequence shown here is derived from an EMBL/GenBank/DDBJ whole genome shotgun (WGS) entry which is preliminary data.</text>
</comment>